<accession>A0A699VJZ6</accession>
<feature type="non-terminal residue" evidence="1">
    <location>
        <position position="169"/>
    </location>
</feature>
<dbReference type="AlphaFoldDB" id="A0A699VJZ6"/>
<organism evidence="1">
    <name type="scientific">Tanacetum cinerariifolium</name>
    <name type="common">Dalmatian daisy</name>
    <name type="synonym">Chrysanthemum cinerariifolium</name>
    <dbReference type="NCBI Taxonomy" id="118510"/>
    <lineage>
        <taxon>Eukaryota</taxon>
        <taxon>Viridiplantae</taxon>
        <taxon>Streptophyta</taxon>
        <taxon>Embryophyta</taxon>
        <taxon>Tracheophyta</taxon>
        <taxon>Spermatophyta</taxon>
        <taxon>Magnoliopsida</taxon>
        <taxon>eudicotyledons</taxon>
        <taxon>Gunneridae</taxon>
        <taxon>Pentapetalae</taxon>
        <taxon>asterids</taxon>
        <taxon>campanulids</taxon>
        <taxon>Asterales</taxon>
        <taxon>Asteraceae</taxon>
        <taxon>Asteroideae</taxon>
        <taxon>Anthemideae</taxon>
        <taxon>Anthemidinae</taxon>
        <taxon>Tanacetum</taxon>
    </lineage>
</organism>
<reference evidence="1" key="1">
    <citation type="journal article" date="2019" name="Sci. Rep.">
        <title>Draft genome of Tanacetum cinerariifolium, the natural source of mosquito coil.</title>
        <authorList>
            <person name="Yamashiro T."/>
            <person name="Shiraishi A."/>
            <person name="Satake H."/>
            <person name="Nakayama K."/>
        </authorList>
    </citation>
    <scope>NUCLEOTIDE SEQUENCE</scope>
</reference>
<proteinExistence type="predicted"/>
<dbReference type="EMBL" id="BKCJ011438303">
    <property type="protein sequence ID" value="GFD33686.1"/>
    <property type="molecule type" value="Genomic_DNA"/>
</dbReference>
<dbReference type="PROSITE" id="PS50096">
    <property type="entry name" value="IQ"/>
    <property type="match status" value="1"/>
</dbReference>
<protein>
    <submittedName>
        <fullName evidence="1">Uncharacterized protein</fullName>
    </submittedName>
</protein>
<gene>
    <name evidence="1" type="ORF">Tci_905655</name>
</gene>
<name>A0A699VJZ6_TANCI</name>
<sequence length="169" mass="18426">QGDAAAAAAAGVRGRVYHIAQHVHGFAAVVEHAVEQIQLARRGHGKRRARPRQRERARRLINRPVVKRVGRGPNGAVVGQQLVLPPAEGGGVVARQVRAPRGNRERTLDGYVLRVGAERGRDGARSVDKKVVEHRERLRRQRGAIGVSARRKVAVNRQGAQDSLAGARR</sequence>
<comment type="caution">
    <text evidence="1">The sequence shown here is derived from an EMBL/GenBank/DDBJ whole genome shotgun (WGS) entry which is preliminary data.</text>
</comment>
<evidence type="ECO:0000313" key="1">
    <source>
        <dbReference type="EMBL" id="GFD33686.1"/>
    </source>
</evidence>
<feature type="non-terminal residue" evidence="1">
    <location>
        <position position="1"/>
    </location>
</feature>